<dbReference type="PANTHER" id="PTHR12126">
    <property type="entry name" value="NADH-UBIQUINONE OXIDOREDUCTASE 39 KDA SUBUNIT-RELATED"/>
    <property type="match status" value="1"/>
</dbReference>
<protein>
    <recommendedName>
        <fullName evidence="1">NAD-dependent epimerase/dehydratase domain-containing protein</fullName>
    </recommendedName>
</protein>
<dbReference type="Gene3D" id="3.40.50.720">
    <property type="entry name" value="NAD(P)-binding Rossmann-like Domain"/>
    <property type="match status" value="1"/>
</dbReference>
<evidence type="ECO:0000313" key="3">
    <source>
        <dbReference type="Proteomes" id="UP000291562"/>
    </source>
</evidence>
<dbReference type="InterPro" id="IPR001509">
    <property type="entry name" value="Epimerase_deHydtase"/>
</dbReference>
<keyword evidence="3" id="KW-1185">Reference proteome</keyword>
<sequence>MKHDIAVLGASGQIGRFLLPKLCSAGKSVLALSRHAPSSDDAANPAWLRADLHAEMPALDQIETLISLGPLDALVAWLQRDRPAALHRIIAFSSMSAESKRESLDPAERELAARLHDSEQQLLALGHAHDIAITIFRPTLIYGAGLDRSLTPLARFASRWHVLPIPLAATGLRQPVHAEDLADACIAVLDCPLSFGKIYPLGGGEQLSFRAVCWRIGAGLPKNVLPLPLPSWLLRAALLLRGNAKFGAVSVTSITRLRHDLVADNSAAAHDFGYRPRSFYPLAASWGLPAV</sequence>
<name>A0A411HNK4_9GAMM</name>
<dbReference type="AlphaFoldDB" id="A0A411HNK4"/>
<dbReference type="Pfam" id="PF01370">
    <property type="entry name" value="Epimerase"/>
    <property type="match status" value="1"/>
</dbReference>
<dbReference type="KEGG" id="xbc:ELE36_17750"/>
<dbReference type="Proteomes" id="UP000291562">
    <property type="component" value="Chromosome"/>
</dbReference>
<dbReference type="RefSeq" id="WP_129835668.1">
    <property type="nucleotide sequence ID" value="NZ_CP035704.1"/>
</dbReference>
<organism evidence="2 3">
    <name type="scientific">Pseudolysobacter antarcticus</name>
    <dbReference type="NCBI Taxonomy" id="2511995"/>
    <lineage>
        <taxon>Bacteria</taxon>
        <taxon>Pseudomonadati</taxon>
        <taxon>Pseudomonadota</taxon>
        <taxon>Gammaproteobacteria</taxon>
        <taxon>Lysobacterales</taxon>
        <taxon>Rhodanobacteraceae</taxon>
        <taxon>Pseudolysobacter</taxon>
    </lineage>
</organism>
<reference evidence="2 3" key="1">
    <citation type="submission" date="2019-01" db="EMBL/GenBank/DDBJ databases">
        <title>Pseudolysobacter antarctica gen. nov., sp. nov., isolated from Fildes Peninsula, Antarctica.</title>
        <authorList>
            <person name="Wei Z."/>
            <person name="Peng F."/>
        </authorList>
    </citation>
    <scope>NUCLEOTIDE SEQUENCE [LARGE SCALE GENOMIC DNA]</scope>
    <source>
        <strain evidence="2 3">AQ6-296</strain>
    </source>
</reference>
<proteinExistence type="predicted"/>
<dbReference type="SUPFAM" id="SSF51735">
    <property type="entry name" value="NAD(P)-binding Rossmann-fold domains"/>
    <property type="match status" value="1"/>
</dbReference>
<dbReference type="InterPro" id="IPR036291">
    <property type="entry name" value="NAD(P)-bd_dom_sf"/>
</dbReference>
<dbReference type="EMBL" id="CP035704">
    <property type="protein sequence ID" value="QBB72061.1"/>
    <property type="molecule type" value="Genomic_DNA"/>
</dbReference>
<dbReference type="OrthoDB" id="5565437at2"/>
<evidence type="ECO:0000313" key="2">
    <source>
        <dbReference type="EMBL" id="QBB72061.1"/>
    </source>
</evidence>
<accession>A0A411HNK4</accession>
<feature type="domain" description="NAD-dependent epimerase/dehydratase" evidence="1">
    <location>
        <begin position="118"/>
        <end position="192"/>
    </location>
</feature>
<gene>
    <name evidence="2" type="ORF">ELE36_17750</name>
</gene>
<dbReference type="GO" id="GO:0044877">
    <property type="term" value="F:protein-containing complex binding"/>
    <property type="evidence" value="ECO:0007669"/>
    <property type="project" value="TreeGrafter"/>
</dbReference>
<evidence type="ECO:0000259" key="1">
    <source>
        <dbReference type="Pfam" id="PF01370"/>
    </source>
</evidence>
<dbReference type="PANTHER" id="PTHR12126:SF11">
    <property type="entry name" value="NADH DEHYDROGENASE [UBIQUINONE] 1 ALPHA SUBCOMPLEX SUBUNIT 9, MITOCHONDRIAL"/>
    <property type="match status" value="1"/>
</dbReference>
<dbReference type="InterPro" id="IPR051207">
    <property type="entry name" value="ComplexI_NDUFA9_subunit"/>
</dbReference>